<dbReference type="OrthoDB" id="1897224at2759"/>
<organism evidence="3 4">
    <name type="scientific">Digitaria exilis</name>
    <dbReference type="NCBI Taxonomy" id="1010633"/>
    <lineage>
        <taxon>Eukaryota</taxon>
        <taxon>Viridiplantae</taxon>
        <taxon>Streptophyta</taxon>
        <taxon>Embryophyta</taxon>
        <taxon>Tracheophyta</taxon>
        <taxon>Spermatophyta</taxon>
        <taxon>Magnoliopsida</taxon>
        <taxon>Liliopsida</taxon>
        <taxon>Poales</taxon>
        <taxon>Poaceae</taxon>
        <taxon>PACMAD clade</taxon>
        <taxon>Panicoideae</taxon>
        <taxon>Panicodae</taxon>
        <taxon>Paniceae</taxon>
        <taxon>Anthephorinae</taxon>
        <taxon>Digitaria</taxon>
    </lineage>
</organism>
<dbReference type="EMBL" id="JACEFO010002359">
    <property type="protein sequence ID" value="KAF8663762.1"/>
    <property type="molecule type" value="Genomic_DNA"/>
</dbReference>
<dbReference type="PANTHER" id="PTHR46354:SF7">
    <property type="entry name" value="PROTEIN DOG1-LIKE 1"/>
    <property type="match status" value="1"/>
</dbReference>
<evidence type="ECO:0000256" key="1">
    <source>
        <dbReference type="SAM" id="MobiDB-lite"/>
    </source>
</evidence>
<dbReference type="Pfam" id="PF14144">
    <property type="entry name" value="DOG1"/>
    <property type="match status" value="1"/>
</dbReference>
<dbReference type="PROSITE" id="PS51806">
    <property type="entry name" value="DOG1"/>
    <property type="match status" value="1"/>
</dbReference>
<feature type="compositionally biased region" description="Polar residues" evidence="1">
    <location>
        <begin position="295"/>
        <end position="305"/>
    </location>
</feature>
<evidence type="ECO:0000313" key="4">
    <source>
        <dbReference type="Proteomes" id="UP000636709"/>
    </source>
</evidence>
<gene>
    <name evidence="3" type="ORF">HU200_055087</name>
</gene>
<dbReference type="AlphaFoldDB" id="A0A835AND0"/>
<comment type="caution">
    <text evidence="3">The sequence shown here is derived from an EMBL/GenBank/DDBJ whole genome shotgun (WGS) entry which is preliminary data.</text>
</comment>
<dbReference type="GO" id="GO:0043565">
    <property type="term" value="F:sequence-specific DNA binding"/>
    <property type="evidence" value="ECO:0007669"/>
    <property type="project" value="InterPro"/>
</dbReference>
<dbReference type="PANTHER" id="PTHR46354">
    <property type="entry name" value="DOG1 DOMAIN-CONTAINING PROTEIN"/>
    <property type="match status" value="1"/>
</dbReference>
<sequence>MDMERSVACYRQWIAGQESGLAELEAASANAAAGRATDAELRAVVERCMVGYQSYAAARRAELSRDDDGTAFIAPPWCTAFERSVLWLGGCRPTLTIRLLYNLSGEGLEAQVEDFVVNGRRAGGDVTVPRGRMGITPGQLALISDLHCRTLLRENALSDRLATLHEDIADRPLFPIVRQRATAMAQLSATAAAAGHGGFVDGVVARPAGVGGGVDTEVEAALRRYKEGMAQLVAEADELRMATARAMATEILTPRQAVEMLAAAKQLHLSLRDWSRRTEAAGSQPQPDGPRAMMANTTSAAHRNT</sequence>
<feature type="region of interest" description="Disordered" evidence="1">
    <location>
        <begin position="275"/>
        <end position="305"/>
    </location>
</feature>
<evidence type="ECO:0000259" key="2">
    <source>
        <dbReference type="PROSITE" id="PS51806"/>
    </source>
</evidence>
<feature type="domain" description="DOG1" evidence="2">
    <location>
        <begin position="3"/>
        <end position="281"/>
    </location>
</feature>
<proteinExistence type="predicted"/>
<dbReference type="InterPro" id="IPR051886">
    <property type="entry name" value="Seed_Dev/Stress_Resp_Reg"/>
</dbReference>
<keyword evidence="4" id="KW-1185">Reference proteome</keyword>
<reference evidence="3" key="1">
    <citation type="submission" date="2020-07" db="EMBL/GenBank/DDBJ databases">
        <title>Genome sequence and genetic diversity analysis of an under-domesticated orphan crop, white fonio (Digitaria exilis).</title>
        <authorList>
            <person name="Bennetzen J.L."/>
            <person name="Chen S."/>
            <person name="Ma X."/>
            <person name="Wang X."/>
            <person name="Yssel A.E.J."/>
            <person name="Chaluvadi S.R."/>
            <person name="Johnson M."/>
            <person name="Gangashetty P."/>
            <person name="Hamidou F."/>
            <person name="Sanogo M.D."/>
            <person name="Zwaenepoel A."/>
            <person name="Wallace J."/>
            <person name="Van De Peer Y."/>
            <person name="Van Deynze A."/>
        </authorList>
    </citation>
    <scope>NUCLEOTIDE SEQUENCE</scope>
    <source>
        <tissue evidence="3">Leaves</tissue>
    </source>
</reference>
<name>A0A835AND0_9POAL</name>
<dbReference type="InterPro" id="IPR025422">
    <property type="entry name" value="TGA_domain"/>
</dbReference>
<dbReference type="GO" id="GO:0006351">
    <property type="term" value="P:DNA-templated transcription"/>
    <property type="evidence" value="ECO:0007669"/>
    <property type="project" value="InterPro"/>
</dbReference>
<protein>
    <recommendedName>
        <fullName evidence="2">DOG1 domain-containing protein</fullName>
    </recommendedName>
</protein>
<accession>A0A835AND0</accession>
<evidence type="ECO:0000313" key="3">
    <source>
        <dbReference type="EMBL" id="KAF8663762.1"/>
    </source>
</evidence>
<dbReference type="Proteomes" id="UP000636709">
    <property type="component" value="Unassembled WGS sequence"/>
</dbReference>